<sequence>MEEKQYTLDEAIELYENEKYEESLKALKQHKKNAEAQYYLGMIYYEGFGVEKDIETAKYWFKRASRQGSLDGEYMLLCCEGNTTSCCKA</sequence>
<reference evidence="5 6" key="1">
    <citation type="submission" date="2016-10" db="EMBL/GenBank/DDBJ databases">
        <authorList>
            <person name="de Groot N.N."/>
        </authorList>
    </citation>
    <scope>NUCLEOTIDE SEQUENCE [LARGE SCALE GENOMIC DNA]</scope>
    <source>
        <strain evidence="5 6">EP1-55-1</strain>
    </source>
</reference>
<dbReference type="AlphaFoldDB" id="A0A1I5PVT2"/>
<evidence type="ECO:0000313" key="6">
    <source>
        <dbReference type="Proteomes" id="UP000199227"/>
    </source>
</evidence>
<evidence type="ECO:0000256" key="4">
    <source>
        <dbReference type="ARBA" id="ARBA00023251"/>
    </source>
</evidence>
<evidence type="ECO:0000313" key="5">
    <source>
        <dbReference type="EMBL" id="SFP37761.1"/>
    </source>
</evidence>
<dbReference type="SUPFAM" id="SSF81901">
    <property type="entry name" value="HCP-like"/>
    <property type="match status" value="1"/>
</dbReference>
<comment type="catalytic activity">
    <reaction evidence="1">
        <text>a beta-lactam + H2O = a substituted beta-amino acid</text>
        <dbReference type="Rhea" id="RHEA:20401"/>
        <dbReference type="ChEBI" id="CHEBI:15377"/>
        <dbReference type="ChEBI" id="CHEBI:35627"/>
        <dbReference type="ChEBI" id="CHEBI:140347"/>
        <dbReference type="EC" id="3.5.2.6"/>
    </reaction>
</comment>
<protein>
    <recommendedName>
        <fullName evidence="2">beta-lactamase</fullName>
        <ecNumber evidence="2">3.5.2.6</ecNumber>
    </recommendedName>
</protein>
<keyword evidence="4" id="KW-0046">Antibiotic resistance</keyword>
<proteinExistence type="predicted"/>
<dbReference type="Gene3D" id="1.25.40.10">
    <property type="entry name" value="Tetratricopeptide repeat domain"/>
    <property type="match status" value="1"/>
</dbReference>
<name>A0A1I5PVT2_9BACT</name>
<evidence type="ECO:0000256" key="2">
    <source>
        <dbReference type="ARBA" id="ARBA00012865"/>
    </source>
</evidence>
<dbReference type="GO" id="GO:0008800">
    <property type="term" value="F:beta-lactamase activity"/>
    <property type="evidence" value="ECO:0007669"/>
    <property type="project" value="UniProtKB-EC"/>
</dbReference>
<organism evidence="5 6">
    <name type="scientific">Hydrogenimonas thermophila</name>
    <dbReference type="NCBI Taxonomy" id="223786"/>
    <lineage>
        <taxon>Bacteria</taxon>
        <taxon>Pseudomonadati</taxon>
        <taxon>Campylobacterota</taxon>
        <taxon>Epsilonproteobacteria</taxon>
        <taxon>Campylobacterales</taxon>
        <taxon>Hydrogenimonadaceae</taxon>
        <taxon>Hydrogenimonas</taxon>
    </lineage>
</organism>
<dbReference type="SMART" id="SM00671">
    <property type="entry name" value="SEL1"/>
    <property type="match status" value="1"/>
</dbReference>
<dbReference type="Proteomes" id="UP000199227">
    <property type="component" value="Unassembled WGS sequence"/>
</dbReference>
<dbReference type="EC" id="3.5.2.6" evidence="2"/>
<keyword evidence="6" id="KW-1185">Reference proteome</keyword>
<evidence type="ECO:0000256" key="1">
    <source>
        <dbReference type="ARBA" id="ARBA00001526"/>
    </source>
</evidence>
<dbReference type="EMBL" id="FOXB01000017">
    <property type="protein sequence ID" value="SFP37761.1"/>
    <property type="molecule type" value="Genomic_DNA"/>
</dbReference>
<keyword evidence="3" id="KW-1015">Disulfide bond</keyword>
<dbReference type="Pfam" id="PF08238">
    <property type="entry name" value="Sel1"/>
    <property type="match status" value="1"/>
</dbReference>
<dbReference type="InterPro" id="IPR011990">
    <property type="entry name" value="TPR-like_helical_dom_sf"/>
</dbReference>
<dbReference type="InterPro" id="IPR006597">
    <property type="entry name" value="Sel1-like"/>
</dbReference>
<dbReference type="STRING" id="223786.SAMN05216234_1178"/>
<accession>A0A1I5PVT2</accession>
<evidence type="ECO:0000256" key="3">
    <source>
        <dbReference type="ARBA" id="ARBA00023157"/>
    </source>
</evidence>
<dbReference type="GO" id="GO:0046677">
    <property type="term" value="P:response to antibiotic"/>
    <property type="evidence" value="ECO:0007669"/>
    <property type="project" value="UniProtKB-KW"/>
</dbReference>
<gene>
    <name evidence="5" type="ORF">SAMN05216234_1178</name>
</gene>
<dbReference type="RefSeq" id="WP_177202010.1">
    <property type="nucleotide sequence ID" value="NZ_FOXB01000017.1"/>
</dbReference>